<dbReference type="AlphaFoldDB" id="A0A2J6S1X0"/>
<dbReference type="STRING" id="1149755.A0A2J6S1X0"/>
<protein>
    <submittedName>
        <fullName evidence="3">HET-domain-containing protein</fullName>
    </submittedName>
</protein>
<dbReference type="OrthoDB" id="5125733at2759"/>
<feature type="region of interest" description="Disordered" evidence="1">
    <location>
        <begin position="1"/>
        <end position="23"/>
    </location>
</feature>
<dbReference type="Pfam" id="PF06985">
    <property type="entry name" value="HET"/>
    <property type="match status" value="1"/>
</dbReference>
<organism evidence="3 4">
    <name type="scientific">Hyaloscypha variabilis (strain UAMH 11265 / GT02V1 / F)</name>
    <name type="common">Meliniomyces variabilis</name>
    <dbReference type="NCBI Taxonomy" id="1149755"/>
    <lineage>
        <taxon>Eukaryota</taxon>
        <taxon>Fungi</taxon>
        <taxon>Dikarya</taxon>
        <taxon>Ascomycota</taxon>
        <taxon>Pezizomycotina</taxon>
        <taxon>Leotiomycetes</taxon>
        <taxon>Helotiales</taxon>
        <taxon>Hyaloscyphaceae</taxon>
        <taxon>Hyaloscypha</taxon>
        <taxon>Hyaloscypha variabilis</taxon>
    </lineage>
</organism>
<dbReference type="EMBL" id="KZ613941">
    <property type="protein sequence ID" value="PMD44770.1"/>
    <property type="molecule type" value="Genomic_DNA"/>
</dbReference>
<dbReference type="PANTHER" id="PTHR33112">
    <property type="entry name" value="DOMAIN PROTEIN, PUTATIVE-RELATED"/>
    <property type="match status" value="1"/>
</dbReference>
<keyword evidence="4" id="KW-1185">Reference proteome</keyword>
<name>A0A2J6S1X0_HYAVF</name>
<evidence type="ECO:0000256" key="1">
    <source>
        <dbReference type="SAM" id="MobiDB-lite"/>
    </source>
</evidence>
<evidence type="ECO:0000259" key="2">
    <source>
        <dbReference type="Pfam" id="PF06985"/>
    </source>
</evidence>
<dbReference type="InterPro" id="IPR010730">
    <property type="entry name" value="HET"/>
</dbReference>
<dbReference type="Proteomes" id="UP000235786">
    <property type="component" value="Unassembled WGS sequence"/>
</dbReference>
<feature type="domain" description="Heterokaryon incompatibility" evidence="2">
    <location>
        <begin position="81"/>
        <end position="226"/>
    </location>
</feature>
<proteinExistence type="predicted"/>
<reference evidence="3 4" key="1">
    <citation type="submission" date="2016-04" db="EMBL/GenBank/DDBJ databases">
        <title>A degradative enzymes factory behind the ericoid mycorrhizal symbiosis.</title>
        <authorList>
            <consortium name="DOE Joint Genome Institute"/>
            <person name="Martino E."/>
            <person name="Morin E."/>
            <person name="Grelet G."/>
            <person name="Kuo A."/>
            <person name="Kohler A."/>
            <person name="Daghino S."/>
            <person name="Barry K."/>
            <person name="Choi C."/>
            <person name="Cichocki N."/>
            <person name="Clum A."/>
            <person name="Copeland A."/>
            <person name="Hainaut M."/>
            <person name="Haridas S."/>
            <person name="Labutti K."/>
            <person name="Lindquist E."/>
            <person name="Lipzen A."/>
            <person name="Khouja H.-R."/>
            <person name="Murat C."/>
            <person name="Ohm R."/>
            <person name="Olson A."/>
            <person name="Spatafora J."/>
            <person name="Veneault-Fourrey C."/>
            <person name="Henrissat B."/>
            <person name="Grigoriev I."/>
            <person name="Martin F."/>
            <person name="Perotto S."/>
        </authorList>
    </citation>
    <scope>NUCLEOTIDE SEQUENCE [LARGE SCALE GENOMIC DNA]</scope>
    <source>
        <strain evidence="3 4">F</strain>
    </source>
</reference>
<accession>A0A2J6S1X0</accession>
<sequence>MVRVNDAVDPNSAFDESRGDSKAFRSTQDGLHACKEWLATCRKDHNGCQVVLLSFLPPRLVYVRGAPRVVSFNDLDGIHNYATLSHCWGSQTFLTLSKSNLEEFGRQIPAAALSRTFLDAIFVCQQLGVEYIWIDSLCIIQDDQQDWHREAALMTKVYGHSYINIAASGAADGNDGLFFQRPTTWRCRVKAPLDGGGVWYDCVPFNMHNDSIRLMPLSGRGWAVQERLLPHRSLLFTRTQVFWECYESTTCETFPEFYSKELYHDSYIYNRGVTPKQQVHYIKWVDIVRQYTESSLTFQRDKLVAISGLAQEIQKYTGDQYLAGLWRKNLEHSLLWINTTLTNNNDALLSLKDPPCKVPSWSWASIRMPVSVFDRDLNPREALLIQVLNILTSPEEDPFEAISTAHIVLGCSHMMIGELDSVDINGPCMIVGGKRMSLRQTTFSQPHDKLALLYLLPVLIYFPPVPVEGRPRWNNLLKGLLVRPNGTCRGEFQRIGMFEQYFRHDDHIYCQEDLENFFARTGAEVTDEIYSRVFHDENGVKRKMITLV</sequence>
<gene>
    <name evidence="3" type="ORF">L207DRAFT_526059</name>
</gene>
<evidence type="ECO:0000313" key="3">
    <source>
        <dbReference type="EMBL" id="PMD44770.1"/>
    </source>
</evidence>
<evidence type="ECO:0000313" key="4">
    <source>
        <dbReference type="Proteomes" id="UP000235786"/>
    </source>
</evidence>
<dbReference type="PANTHER" id="PTHR33112:SF10">
    <property type="entry name" value="TOL"/>
    <property type="match status" value="1"/>
</dbReference>